<evidence type="ECO:0000259" key="2">
    <source>
        <dbReference type="Pfam" id="PF19701"/>
    </source>
</evidence>
<keyword evidence="1" id="KW-0472">Membrane</keyword>
<feature type="transmembrane region" description="Helical" evidence="1">
    <location>
        <begin position="12"/>
        <end position="41"/>
    </location>
</feature>
<keyword evidence="1" id="KW-0812">Transmembrane</keyword>
<dbReference type="Proteomes" id="UP000615455">
    <property type="component" value="Unassembled WGS sequence"/>
</dbReference>
<organism evidence="3 4">
    <name type="scientific">Paenibacillus marchantiophytorum</name>
    <dbReference type="NCBI Taxonomy" id="1619310"/>
    <lineage>
        <taxon>Bacteria</taxon>
        <taxon>Bacillati</taxon>
        <taxon>Bacillota</taxon>
        <taxon>Bacilli</taxon>
        <taxon>Bacillales</taxon>
        <taxon>Paenibacillaceae</taxon>
        <taxon>Paenibacillus</taxon>
    </lineage>
</organism>
<sequence length="58" mass="6663">MRLITVFVPPELKIFSIFAIIFFALWIGFALFGAIAPYTLWKMTQGWKATKEPPETVD</sequence>
<evidence type="ECO:0000313" key="4">
    <source>
        <dbReference type="Proteomes" id="UP000615455"/>
    </source>
</evidence>
<protein>
    <recommendedName>
        <fullName evidence="2">DUF6199 domain-containing protein</fullName>
    </recommendedName>
</protein>
<dbReference type="Pfam" id="PF19701">
    <property type="entry name" value="DUF6199"/>
    <property type="match status" value="1"/>
</dbReference>
<comment type="caution">
    <text evidence="3">The sequence shown here is derived from an EMBL/GenBank/DDBJ whole genome shotgun (WGS) entry which is preliminary data.</text>
</comment>
<gene>
    <name evidence="3" type="ORF">GCM10008018_72740</name>
</gene>
<feature type="domain" description="DUF6199" evidence="2">
    <location>
        <begin position="22"/>
        <end position="56"/>
    </location>
</feature>
<evidence type="ECO:0000256" key="1">
    <source>
        <dbReference type="SAM" id="Phobius"/>
    </source>
</evidence>
<keyword evidence="1" id="KW-1133">Transmembrane helix</keyword>
<keyword evidence="4" id="KW-1185">Reference proteome</keyword>
<dbReference type="EMBL" id="BMHE01000109">
    <property type="protein sequence ID" value="GGA18234.1"/>
    <property type="molecule type" value="Genomic_DNA"/>
</dbReference>
<reference evidence="4" key="1">
    <citation type="journal article" date="2019" name="Int. J. Syst. Evol. Microbiol.">
        <title>The Global Catalogue of Microorganisms (GCM) 10K type strain sequencing project: providing services to taxonomists for standard genome sequencing and annotation.</title>
        <authorList>
            <consortium name="The Broad Institute Genomics Platform"/>
            <consortium name="The Broad Institute Genome Sequencing Center for Infectious Disease"/>
            <person name="Wu L."/>
            <person name="Ma J."/>
        </authorList>
    </citation>
    <scope>NUCLEOTIDE SEQUENCE [LARGE SCALE GENOMIC DNA]</scope>
    <source>
        <strain evidence="4">CGMCC 1.15043</strain>
    </source>
</reference>
<proteinExistence type="predicted"/>
<name>A0ABQ1FJH6_9BACL</name>
<dbReference type="InterPro" id="IPR045679">
    <property type="entry name" value="DUF6199"/>
</dbReference>
<accession>A0ABQ1FJH6</accession>
<evidence type="ECO:0000313" key="3">
    <source>
        <dbReference type="EMBL" id="GGA18234.1"/>
    </source>
</evidence>